<dbReference type="PANTHER" id="PTHR48043:SF145">
    <property type="entry name" value="FI06409P-RELATED"/>
    <property type="match status" value="1"/>
</dbReference>
<dbReference type="OrthoDB" id="5835829at2759"/>
<dbReference type="PANTHER" id="PTHR48043">
    <property type="entry name" value="EG:EG0003.4 PROTEIN-RELATED"/>
    <property type="match status" value="1"/>
</dbReference>
<dbReference type="InterPro" id="IPR002213">
    <property type="entry name" value="UDP_glucos_trans"/>
</dbReference>
<reference evidence="4" key="1">
    <citation type="submission" date="2020-11" db="EMBL/GenBank/DDBJ databases">
        <authorList>
            <person name="Tran Van P."/>
        </authorList>
    </citation>
    <scope>NUCLEOTIDE SEQUENCE</scope>
</reference>
<dbReference type="CDD" id="cd03784">
    <property type="entry name" value="GT1_Gtf-like"/>
    <property type="match status" value="1"/>
</dbReference>
<dbReference type="EMBL" id="CAJPIZ010014031">
    <property type="protein sequence ID" value="CAG2114558.1"/>
    <property type="molecule type" value="Genomic_DNA"/>
</dbReference>
<gene>
    <name evidence="4" type="ORF">OSB1V03_LOCUS14524</name>
</gene>
<keyword evidence="3" id="KW-0808">Transferase</keyword>
<organism evidence="4">
    <name type="scientific">Medioppia subpectinata</name>
    <dbReference type="NCBI Taxonomy" id="1979941"/>
    <lineage>
        <taxon>Eukaryota</taxon>
        <taxon>Metazoa</taxon>
        <taxon>Ecdysozoa</taxon>
        <taxon>Arthropoda</taxon>
        <taxon>Chelicerata</taxon>
        <taxon>Arachnida</taxon>
        <taxon>Acari</taxon>
        <taxon>Acariformes</taxon>
        <taxon>Sarcoptiformes</taxon>
        <taxon>Oribatida</taxon>
        <taxon>Brachypylina</taxon>
        <taxon>Oppioidea</taxon>
        <taxon>Oppiidae</taxon>
        <taxon>Medioppia</taxon>
    </lineage>
</organism>
<name>A0A7R9L3H2_9ACAR</name>
<dbReference type="EMBL" id="OC868606">
    <property type="protein sequence ID" value="CAD7634128.1"/>
    <property type="molecule type" value="Genomic_DNA"/>
</dbReference>
<proteinExistence type="inferred from homology"/>
<dbReference type="SUPFAM" id="SSF53756">
    <property type="entry name" value="UDP-Glycosyltransferase/glycogen phosphorylase"/>
    <property type="match status" value="2"/>
</dbReference>
<dbReference type="GO" id="GO:0008194">
    <property type="term" value="F:UDP-glycosyltransferase activity"/>
    <property type="evidence" value="ECO:0007669"/>
    <property type="project" value="InterPro"/>
</dbReference>
<dbReference type="AlphaFoldDB" id="A0A7R9L3H2"/>
<evidence type="ECO:0000256" key="3">
    <source>
        <dbReference type="ARBA" id="ARBA00022679"/>
    </source>
</evidence>
<feature type="non-terminal residue" evidence="4">
    <location>
        <position position="400"/>
    </location>
</feature>
<evidence type="ECO:0000313" key="4">
    <source>
        <dbReference type="EMBL" id="CAD7634128.1"/>
    </source>
</evidence>
<comment type="similarity">
    <text evidence="1">Belongs to the UDP-glycosyltransferase family.</text>
</comment>
<keyword evidence="5" id="KW-1185">Reference proteome</keyword>
<evidence type="ECO:0000313" key="5">
    <source>
        <dbReference type="Proteomes" id="UP000759131"/>
    </source>
</evidence>
<keyword evidence="2" id="KW-0328">Glycosyltransferase</keyword>
<evidence type="ECO:0000256" key="2">
    <source>
        <dbReference type="ARBA" id="ARBA00022676"/>
    </source>
</evidence>
<evidence type="ECO:0008006" key="6">
    <source>
        <dbReference type="Google" id="ProtNLM"/>
    </source>
</evidence>
<sequence>MRSVGKINNNNLTVLFVPIDAVGHVNASVGIAEVLIQAGHQVVFVVSDQWRGRLTKYGIQEILLTEAGRVTIGAQVKNTLGVGLAAIGVKSEWKAFRDEANRVKAGIRRDFNSYLLDNGCEPIDYKEMTFFYQSFKDLKSLPPKWHRFDNFKRQEKHVIFYLPMKLRDRPGKFIYFSLGSMGAADVDNMKRLVTILFIVSKGPKHNEFELADNMWGEGSVPQIQVLPLVDLVITHGGNNTVTETMYFGKPMIVLPLLGDQWDNAQRVEDKGFGIRLDAYKCSEEELLNAIQNLLNNKELNEKLLKISQRIQSDNSIARPKHNEIELAANMWGEGSVPQIQVLPLVDLVITHGGNNTVTETMYFGKPMIVLPLLGDQWDNAQRVEDKGFGIRLDAYKCSEE</sequence>
<dbReference type="Pfam" id="PF00201">
    <property type="entry name" value="UDPGT"/>
    <property type="match status" value="2"/>
</dbReference>
<dbReference type="InterPro" id="IPR050271">
    <property type="entry name" value="UDP-glycosyltransferase"/>
</dbReference>
<dbReference type="Proteomes" id="UP000759131">
    <property type="component" value="Unassembled WGS sequence"/>
</dbReference>
<dbReference type="Gene3D" id="3.40.50.2000">
    <property type="entry name" value="Glycogen Phosphorylase B"/>
    <property type="match status" value="3"/>
</dbReference>
<protein>
    <recommendedName>
        <fullName evidence="6">UDP-glycosyltransferase</fullName>
    </recommendedName>
</protein>
<accession>A0A7R9L3H2</accession>
<evidence type="ECO:0000256" key="1">
    <source>
        <dbReference type="ARBA" id="ARBA00009995"/>
    </source>
</evidence>